<dbReference type="InterPro" id="IPR013154">
    <property type="entry name" value="ADH-like_N"/>
</dbReference>
<accession>A0A165YN00</accession>
<dbReference type="InterPro" id="IPR020843">
    <property type="entry name" value="ER"/>
</dbReference>
<evidence type="ECO:0000313" key="3">
    <source>
        <dbReference type="Proteomes" id="UP000076577"/>
    </source>
</evidence>
<dbReference type="CDD" id="cd08276">
    <property type="entry name" value="MDR7"/>
    <property type="match status" value="1"/>
</dbReference>
<comment type="caution">
    <text evidence="2">The sequence shown here is derived from an EMBL/GenBank/DDBJ whole genome shotgun (WGS) entry which is preliminary data.</text>
</comment>
<dbReference type="Pfam" id="PF08240">
    <property type="entry name" value="ADH_N"/>
    <property type="match status" value="1"/>
</dbReference>
<dbReference type="RefSeq" id="WP_068006277.1">
    <property type="nucleotide sequence ID" value="NZ_FOFM01000001.1"/>
</dbReference>
<dbReference type="InterPro" id="IPR052711">
    <property type="entry name" value="Zinc_ADH-like"/>
</dbReference>
<evidence type="ECO:0000313" key="2">
    <source>
        <dbReference type="EMBL" id="KZL19000.1"/>
    </source>
</evidence>
<dbReference type="PANTHER" id="PTHR45033">
    <property type="match status" value="1"/>
</dbReference>
<dbReference type="InterPro" id="IPR036291">
    <property type="entry name" value="NAD(P)-bd_dom_sf"/>
</dbReference>
<feature type="domain" description="Enoyl reductase (ER)" evidence="1">
    <location>
        <begin position="19"/>
        <end position="342"/>
    </location>
</feature>
<organism evidence="2 3">
    <name type="scientific">Pseudovibrio axinellae</name>
    <dbReference type="NCBI Taxonomy" id="989403"/>
    <lineage>
        <taxon>Bacteria</taxon>
        <taxon>Pseudomonadati</taxon>
        <taxon>Pseudomonadota</taxon>
        <taxon>Alphaproteobacteria</taxon>
        <taxon>Hyphomicrobiales</taxon>
        <taxon>Stappiaceae</taxon>
        <taxon>Pseudovibrio</taxon>
    </lineage>
</organism>
<dbReference type="InterPro" id="IPR013149">
    <property type="entry name" value="ADH-like_C"/>
</dbReference>
<reference evidence="2 3" key="1">
    <citation type="journal article" date="2016" name="Front. Microbiol.">
        <title>Comparative Genomic Analysis Reveals a Diverse Repertoire of Genes Involved in Prokaryote-Eukaryote Interactions within the Pseudovibrio Genus.</title>
        <authorList>
            <person name="Romano S."/>
            <person name="Fernandez-Guerra A."/>
            <person name="Reen F.J."/>
            <person name="Glockner F.O."/>
            <person name="Crowley S.P."/>
            <person name="O'Sullivan O."/>
            <person name="Cotter P.D."/>
            <person name="Adams C."/>
            <person name="Dobson A.D."/>
            <person name="O'Gara F."/>
        </authorList>
    </citation>
    <scope>NUCLEOTIDE SEQUENCE [LARGE SCALE GENOMIC DNA]</scope>
    <source>
        <strain evidence="2 3">Ad2</strain>
    </source>
</reference>
<dbReference type="STRING" id="989403.SAMN05421798_101522"/>
<dbReference type="SUPFAM" id="SSF50129">
    <property type="entry name" value="GroES-like"/>
    <property type="match status" value="1"/>
</dbReference>
<dbReference type="AlphaFoldDB" id="A0A165YN00"/>
<proteinExistence type="predicted"/>
<dbReference type="SMART" id="SM00829">
    <property type="entry name" value="PKS_ER"/>
    <property type="match status" value="1"/>
</dbReference>
<keyword evidence="2" id="KW-0560">Oxidoreductase</keyword>
<dbReference type="Gene3D" id="3.90.180.10">
    <property type="entry name" value="Medium-chain alcohol dehydrogenases, catalytic domain"/>
    <property type="match status" value="1"/>
</dbReference>
<protein>
    <submittedName>
        <fullName evidence="2">Alcohol dehydrogenase</fullName>
        <ecNumber evidence="2">1.1.1.1</ecNumber>
    </submittedName>
</protein>
<gene>
    <name evidence="2" type="ORF">PsAD2_02519</name>
</gene>
<sequence>MISEQLTSKTHRQAHMNEGTFSLAQAAPSALGAHEVRLHMAAASVNSRDLMIAKGAYGEMPADLVPLSDGAGTIVEVGSNVSNWKVGDKVMPSFFQDWHEGRFEPGFMASALSSAERPGVLRDFAVFHEDTLVRVPDHLTLEEAATLPCAAVTAWHALFETHRTFSSEDTVLIQGTGGVAIFALQFAKTAGAKVILLSSSDEKLERARQMGADTTINYKKVPLWDQEVLKSTNGKGADIVLDLGGKDTLEKSINAVAAHGIIAQVGVLTGWAAAPQNISHLIFNNSSISGVLVGSRTYLERVSDFMSQHTIKPVIHQRFQFEGVQQAYACMKAAGHFGKITVTINE</sequence>
<dbReference type="OrthoDB" id="5295340at2"/>
<dbReference type="PATRIC" id="fig|989403.3.peg.2682"/>
<dbReference type="GO" id="GO:0004022">
    <property type="term" value="F:alcohol dehydrogenase (NAD+) activity"/>
    <property type="evidence" value="ECO:0007669"/>
    <property type="project" value="UniProtKB-EC"/>
</dbReference>
<dbReference type="SUPFAM" id="SSF51735">
    <property type="entry name" value="NAD(P)-binding Rossmann-fold domains"/>
    <property type="match status" value="1"/>
</dbReference>
<dbReference type="Gene3D" id="3.40.50.720">
    <property type="entry name" value="NAD(P)-binding Rossmann-like Domain"/>
    <property type="match status" value="1"/>
</dbReference>
<name>A0A165YN00_9HYPH</name>
<dbReference type="InterPro" id="IPR011032">
    <property type="entry name" value="GroES-like_sf"/>
</dbReference>
<dbReference type="Proteomes" id="UP000076577">
    <property type="component" value="Unassembled WGS sequence"/>
</dbReference>
<evidence type="ECO:0000259" key="1">
    <source>
        <dbReference type="SMART" id="SM00829"/>
    </source>
</evidence>
<dbReference type="PANTHER" id="PTHR45033:SF2">
    <property type="entry name" value="ZINC-TYPE ALCOHOL DEHYDROGENASE-LIKE PROTEIN C1773.06C"/>
    <property type="match status" value="1"/>
</dbReference>
<dbReference type="Pfam" id="PF00107">
    <property type="entry name" value="ADH_zinc_N"/>
    <property type="match status" value="1"/>
</dbReference>
<dbReference type="EMBL" id="LMCB01000017">
    <property type="protein sequence ID" value="KZL19000.1"/>
    <property type="molecule type" value="Genomic_DNA"/>
</dbReference>
<keyword evidence="3" id="KW-1185">Reference proteome</keyword>
<dbReference type="EC" id="1.1.1.1" evidence="2"/>